<organism evidence="2 3">
    <name type="scientific">Litoreibacter ponti</name>
    <dbReference type="NCBI Taxonomy" id="1510457"/>
    <lineage>
        <taxon>Bacteria</taxon>
        <taxon>Pseudomonadati</taxon>
        <taxon>Pseudomonadota</taxon>
        <taxon>Alphaproteobacteria</taxon>
        <taxon>Rhodobacterales</taxon>
        <taxon>Roseobacteraceae</taxon>
        <taxon>Litoreibacter</taxon>
    </lineage>
</organism>
<proteinExistence type="predicted"/>
<keyword evidence="3" id="KW-1185">Reference proteome</keyword>
<dbReference type="RefSeq" id="WP_107846855.1">
    <property type="nucleotide sequence ID" value="NZ_QBKS01000002.1"/>
</dbReference>
<gene>
    <name evidence="2" type="ORF">C8N43_3348</name>
</gene>
<evidence type="ECO:0000313" key="2">
    <source>
        <dbReference type="EMBL" id="PTX54532.1"/>
    </source>
</evidence>
<dbReference type="AlphaFoldDB" id="A0A2T6BEP1"/>
<feature type="region of interest" description="Disordered" evidence="1">
    <location>
        <begin position="46"/>
        <end position="65"/>
    </location>
</feature>
<name>A0A2T6BEP1_9RHOB</name>
<sequence>MSARFVWKGILFAISIFMLLLTMGFGHSGGTFLPEKETHTRFSGPTKIAAPGARTAGFKSTAPEPEPIVIEPSIFAKIRNTTDRWMGGGQMVSVGQHEGHKTELQKLQSRRATKGIPGGLSVLEAN</sequence>
<accession>A0A2T6BEP1</accession>
<dbReference type="OrthoDB" id="7862199at2"/>
<evidence type="ECO:0000313" key="3">
    <source>
        <dbReference type="Proteomes" id="UP000243978"/>
    </source>
</evidence>
<protein>
    <submittedName>
        <fullName evidence="2">Uncharacterized protein</fullName>
    </submittedName>
</protein>
<dbReference type="EMBL" id="QBKS01000002">
    <property type="protein sequence ID" value="PTX54532.1"/>
    <property type="molecule type" value="Genomic_DNA"/>
</dbReference>
<reference evidence="2 3" key="1">
    <citation type="submission" date="2018-04" db="EMBL/GenBank/DDBJ databases">
        <title>Genomic Encyclopedia of Archaeal and Bacterial Type Strains, Phase II (KMG-II): from individual species to whole genera.</title>
        <authorList>
            <person name="Goeker M."/>
        </authorList>
    </citation>
    <scope>NUCLEOTIDE SEQUENCE [LARGE SCALE GENOMIC DNA]</scope>
    <source>
        <strain evidence="2 3">DSM 100977</strain>
    </source>
</reference>
<comment type="caution">
    <text evidence="2">The sequence shown here is derived from an EMBL/GenBank/DDBJ whole genome shotgun (WGS) entry which is preliminary data.</text>
</comment>
<evidence type="ECO:0000256" key="1">
    <source>
        <dbReference type="SAM" id="MobiDB-lite"/>
    </source>
</evidence>
<dbReference type="Proteomes" id="UP000243978">
    <property type="component" value="Unassembled WGS sequence"/>
</dbReference>